<evidence type="ECO:0000313" key="15">
    <source>
        <dbReference type="Proteomes" id="UP000432464"/>
    </source>
</evidence>
<dbReference type="AlphaFoldDB" id="A0A6I3KYL7"/>
<dbReference type="InterPro" id="IPR044203">
    <property type="entry name" value="GlbO/GLB3-like"/>
</dbReference>
<dbReference type="CDD" id="cd14771">
    <property type="entry name" value="TrHb2_Mt-trHbO-like_O"/>
    <property type="match status" value="1"/>
</dbReference>
<dbReference type="GO" id="GO:0020037">
    <property type="term" value="F:heme binding"/>
    <property type="evidence" value="ECO:0007669"/>
    <property type="project" value="InterPro"/>
</dbReference>
<accession>A0A6I3KYL7</accession>
<evidence type="ECO:0000256" key="12">
    <source>
        <dbReference type="ARBA" id="ARBA00080045"/>
    </source>
</evidence>
<organism evidence="14 15">
    <name type="scientific">Nocardia aurantiaca</name>
    <dbReference type="NCBI Taxonomy" id="2675850"/>
    <lineage>
        <taxon>Bacteria</taxon>
        <taxon>Bacillati</taxon>
        <taxon>Actinomycetota</taxon>
        <taxon>Actinomycetes</taxon>
        <taxon>Mycobacteriales</taxon>
        <taxon>Nocardiaceae</taxon>
        <taxon>Nocardia</taxon>
    </lineage>
</organism>
<comment type="subunit">
    <text evidence="2">Homododecamer.</text>
</comment>
<keyword evidence="5" id="KW-0561">Oxygen transport</keyword>
<evidence type="ECO:0000256" key="3">
    <source>
        <dbReference type="ARBA" id="ARBA00022448"/>
    </source>
</evidence>
<dbReference type="GO" id="GO:0046872">
    <property type="term" value="F:metal ion binding"/>
    <property type="evidence" value="ECO:0007669"/>
    <property type="project" value="UniProtKB-KW"/>
</dbReference>
<dbReference type="FunFam" id="1.10.490.10:FF:000004">
    <property type="entry name" value="Group 2 hemoglobin yjbI"/>
    <property type="match status" value="1"/>
</dbReference>
<dbReference type="PANTHER" id="PTHR47366">
    <property type="entry name" value="TWO-ON-TWO HEMOGLOBIN-3"/>
    <property type="match status" value="1"/>
</dbReference>
<proteinExistence type="inferred from homology"/>
<sequence>MGPSASERASGSEGGRTETAGSRTSPGAKRRANRTRHNGSVTSGEQTATSFYEAVGGENTFHRIVAAFYREVAQDEVLRPLYPEQDLGPAERRLRMFLEQYWGGPRTYSDERGHPRLRMRHVPFKVGPIERDAWLRAMRIAVAEIEPEVLDNAHRQQLLDYFEMAANSLMNSPF</sequence>
<evidence type="ECO:0000256" key="4">
    <source>
        <dbReference type="ARBA" id="ARBA00022617"/>
    </source>
</evidence>
<reference evidence="14 15" key="1">
    <citation type="submission" date="2019-11" db="EMBL/GenBank/DDBJ databases">
        <title>Nocardia sp. nov. CT2-14 isolated from soil.</title>
        <authorList>
            <person name="Kanchanasin P."/>
            <person name="Tanasupawat S."/>
            <person name="Yuki M."/>
            <person name="Kudo T."/>
        </authorList>
    </citation>
    <scope>NUCLEOTIDE SEQUENCE [LARGE SCALE GENOMIC DNA]</scope>
    <source>
        <strain evidence="14 15">CT2-14</strain>
    </source>
</reference>
<name>A0A6I3KYL7_9NOCA</name>
<evidence type="ECO:0000256" key="6">
    <source>
        <dbReference type="ARBA" id="ARBA00022723"/>
    </source>
</evidence>
<evidence type="ECO:0000256" key="5">
    <source>
        <dbReference type="ARBA" id="ARBA00022621"/>
    </source>
</evidence>
<evidence type="ECO:0000256" key="8">
    <source>
        <dbReference type="ARBA" id="ARBA00023278"/>
    </source>
</evidence>
<evidence type="ECO:0000256" key="1">
    <source>
        <dbReference type="ARBA" id="ARBA00001971"/>
    </source>
</evidence>
<evidence type="ECO:0000256" key="11">
    <source>
        <dbReference type="ARBA" id="ARBA00077601"/>
    </source>
</evidence>
<comment type="caution">
    <text evidence="14">The sequence shown here is derived from an EMBL/GenBank/DDBJ whole genome shotgun (WGS) entry which is preliminary data.</text>
</comment>
<evidence type="ECO:0000256" key="9">
    <source>
        <dbReference type="ARBA" id="ARBA00034496"/>
    </source>
</evidence>
<evidence type="ECO:0000256" key="7">
    <source>
        <dbReference type="ARBA" id="ARBA00023004"/>
    </source>
</evidence>
<dbReference type="InterPro" id="IPR012292">
    <property type="entry name" value="Globin/Proto"/>
</dbReference>
<evidence type="ECO:0000256" key="2">
    <source>
        <dbReference type="ARBA" id="ARBA00011193"/>
    </source>
</evidence>
<dbReference type="GO" id="GO:0019825">
    <property type="term" value="F:oxygen binding"/>
    <property type="evidence" value="ECO:0007669"/>
    <property type="project" value="InterPro"/>
</dbReference>
<dbReference type="InterPro" id="IPR009050">
    <property type="entry name" value="Globin-like_sf"/>
</dbReference>
<dbReference type="EMBL" id="WMBB01000004">
    <property type="protein sequence ID" value="MTE13304.1"/>
    <property type="molecule type" value="Genomic_DNA"/>
</dbReference>
<dbReference type="Gene3D" id="1.10.490.10">
    <property type="entry name" value="Globins"/>
    <property type="match status" value="1"/>
</dbReference>
<dbReference type="Pfam" id="PF01152">
    <property type="entry name" value="Bac_globin"/>
    <property type="match status" value="1"/>
</dbReference>
<keyword evidence="8" id="KW-0379">Hydroxylation</keyword>
<dbReference type="InterPro" id="IPR001486">
    <property type="entry name" value="Hemoglobin_trunc"/>
</dbReference>
<dbReference type="GO" id="GO:0005344">
    <property type="term" value="F:oxygen carrier activity"/>
    <property type="evidence" value="ECO:0007669"/>
    <property type="project" value="UniProtKB-KW"/>
</dbReference>
<protein>
    <recommendedName>
        <fullName evidence="10">Group 2 truncated hemoglobin GlbO</fullName>
    </recommendedName>
    <alternativeName>
        <fullName evidence="12">Hemoglobin-like protein HbO</fullName>
    </alternativeName>
    <alternativeName>
        <fullName evidence="11">Truncated hemoglobin</fullName>
    </alternativeName>
</protein>
<comment type="similarity">
    <text evidence="9">Belongs to the truncated hemoglobin family. Group II subfamily.</text>
</comment>
<feature type="compositionally biased region" description="Low complexity" evidence="13">
    <location>
        <begin position="1"/>
        <end position="11"/>
    </location>
</feature>
<keyword evidence="6" id="KW-0479">Metal-binding</keyword>
<keyword evidence="15" id="KW-1185">Reference proteome</keyword>
<evidence type="ECO:0000256" key="10">
    <source>
        <dbReference type="ARBA" id="ARBA00072901"/>
    </source>
</evidence>
<dbReference type="SUPFAM" id="SSF46458">
    <property type="entry name" value="Globin-like"/>
    <property type="match status" value="1"/>
</dbReference>
<dbReference type="PANTHER" id="PTHR47366:SF1">
    <property type="entry name" value="TWO-ON-TWO HEMOGLOBIN-3"/>
    <property type="match status" value="1"/>
</dbReference>
<keyword evidence="7" id="KW-0408">Iron</keyword>
<feature type="compositionally biased region" description="Basic residues" evidence="13">
    <location>
        <begin position="28"/>
        <end position="37"/>
    </location>
</feature>
<evidence type="ECO:0000313" key="14">
    <source>
        <dbReference type="EMBL" id="MTE13304.1"/>
    </source>
</evidence>
<keyword evidence="3" id="KW-0813">Transport</keyword>
<evidence type="ECO:0000256" key="13">
    <source>
        <dbReference type="SAM" id="MobiDB-lite"/>
    </source>
</evidence>
<keyword evidence="4" id="KW-0349">Heme</keyword>
<comment type="cofactor">
    <cofactor evidence="1">
        <name>heme</name>
        <dbReference type="ChEBI" id="CHEBI:30413"/>
    </cofactor>
</comment>
<feature type="region of interest" description="Disordered" evidence="13">
    <location>
        <begin position="1"/>
        <end position="45"/>
    </location>
</feature>
<dbReference type="Proteomes" id="UP000432464">
    <property type="component" value="Unassembled WGS sequence"/>
</dbReference>
<gene>
    <name evidence="14" type="ORF">GLP40_11015</name>
</gene>